<dbReference type="EMBL" id="AJGV01000041">
    <property type="protein sequence ID" value="EJJ08163.1"/>
    <property type="molecule type" value="Genomic_DNA"/>
</dbReference>
<name>J2K5P9_9ACTN</name>
<reference evidence="1" key="1">
    <citation type="journal article" date="2012" name="J. Bacteriol.">
        <title>Genome Sequence of Streptomyces auratus Strain AGR0001, a Phoslactomycin-Producing Actinomycete.</title>
        <authorList>
            <person name="Han X."/>
            <person name="Li M."/>
            <person name="Ding Z."/>
            <person name="Zhao J."/>
            <person name="Ji K."/>
            <person name="Wen M."/>
            <person name="Lu T."/>
        </authorList>
    </citation>
    <scope>NUCLEOTIDE SEQUENCE [LARGE SCALE GENOMIC DNA]</scope>
    <source>
        <strain evidence="1">AGR0001</strain>
    </source>
</reference>
<organism evidence="1">
    <name type="scientific">Streptomyces auratus AGR0001</name>
    <dbReference type="NCBI Taxonomy" id="1160718"/>
    <lineage>
        <taxon>Bacteria</taxon>
        <taxon>Bacillati</taxon>
        <taxon>Actinomycetota</taxon>
        <taxon>Actinomycetes</taxon>
        <taxon>Kitasatosporales</taxon>
        <taxon>Streptomycetaceae</taxon>
        <taxon>Streptomyces</taxon>
    </lineage>
</organism>
<sequence length="84" mass="7781">MAVLVGAAVGRDGAAGAVEAAGGSVGPGLFRAVVGLALRVGCPVSDEESGAVAVGVAECGEAACGTNGELMLGPPSIALISTAT</sequence>
<accession>J2K5P9</accession>
<gene>
    <name evidence="1" type="ORF">SU9_05116</name>
</gene>
<comment type="caution">
    <text evidence="1">The sequence shown here is derived from an EMBL/GenBank/DDBJ whole genome shotgun (WGS) entry which is preliminary data.</text>
</comment>
<protein>
    <submittedName>
        <fullName evidence="1">Uncharacterized protein</fullName>
    </submittedName>
</protein>
<dbReference type="AlphaFoldDB" id="J2K5P9"/>
<evidence type="ECO:0000313" key="1">
    <source>
        <dbReference type="EMBL" id="EJJ08163.1"/>
    </source>
</evidence>
<proteinExistence type="predicted"/>
<dbReference type="HOGENOM" id="CLU_2525980_0_0_11"/>